<name>A0A0R3S706_9BILA</name>
<organism evidence="2 3">
    <name type="scientific">Elaeophora elaphi</name>
    <dbReference type="NCBI Taxonomy" id="1147741"/>
    <lineage>
        <taxon>Eukaryota</taxon>
        <taxon>Metazoa</taxon>
        <taxon>Ecdysozoa</taxon>
        <taxon>Nematoda</taxon>
        <taxon>Chromadorea</taxon>
        <taxon>Rhabditida</taxon>
        <taxon>Spirurina</taxon>
        <taxon>Spiruromorpha</taxon>
        <taxon>Filarioidea</taxon>
        <taxon>Onchocercidae</taxon>
        <taxon>Elaeophora</taxon>
    </lineage>
</organism>
<evidence type="ECO:0000313" key="3">
    <source>
        <dbReference type="WBParaSite" id="EEL_0001057801-mRNA-1"/>
    </source>
</evidence>
<dbReference type="Gene3D" id="1.20.1070.10">
    <property type="entry name" value="Rhodopsin 7-helix transmembrane proteins"/>
    <property type="match status" value="1"/>
</dbReference>
<keyword evidence="1" id="KW-1133">Transmembrane helix</keyword>
<dbReference type="WBParaSite" id="EEL_0001057801-mRNA-1">
    <property type="protein sequence ID" value="EEL_0001057801-mRNA-1"/>
    <property type="gene ID" value="EEL_0001057801"/>
</dbReference>
<reference evidence="3" key="1">
    <citation type="submission" date="2017-02" db="UniProtKB">
        <authorList>
            <consortium name="WormBaseParasite"/>
        </authorList>
    </citation>
    <scope>IDENTIFICATION</scope>
</reference>
<dbReference type="AlphaFoldDB" id="A0A0R3S706"/>
<dbReference type="SUPFAM" id="SSF81321">
    <property type="entry name" value="Family A G protein-coupled receptor-like"/>
    <property type="match status" value="1"/>
</dbReference>
<dbReference type="STRING" id="1147741.A0A0R3S706"/>
<keyword evidence="2" id="KW-1185">Reference proteome</keyword>
<keyword evidence="1" id="KW-0812">Transmembrane</keyword>
<evidence type="ECO:0000256" key="1">
    <source>
        <dbReference type="SAM" id="Phobius"/>
    </source>
</evidence>
<sequence>MKKGNCCLRFCYEKAASSSMDESGTGGAALGVPDEEVSAASTNYTRYYCAQNRLRRSPAASLDHQENNSLLPEIISPTGNQITRKHKSSTYTVLIELKQNENGQSRIRLSSCDSNIFEPSRIVSEKAEDTRMNTVLQQTSNGAAITNKLLNEQRKSEKERRKNERKQESKAAKTLSAILLAFIITWTPYNGKQLFF</sequence>
<dbReference type="Proteomes" id="UP000050640">
    <property type="component" value="Unplaced"/>
</dbReference>
<protein>
    <submittedName>
        <fullName evidence="3">G_PROTEIN_RECEP_F1_2 domain-containing protein</fullName>
    </submittedName>
</protein>
<proteinExistence type="predicted"/>
<feature type="transmembrane region" description="Helical" evidence="1">
    <location>
        <begin position="171"/>
        <end position="189"/>
    </location>
</feature>
<keyword evidence="1" id="KW-0472">Membrane</keyword>
<evidence type="ECO:0000313" key="2">
    <source>
        <dbReference type="Proteomes" id="UP000050640"/>
    </source>
</evidence>
<accession>A0A0R3S706</accession>